<organism evidence="2 3">
    <name type="scientific">Parvularcula dongshanensis</name>
    <dbReference type="NCBI Taxonomy" id="1173995"/>
    <lineage>
        <taxon>Bacteria</taxon>
        <taxon>Pseudomonadati</taxon>
        <taxon>Pseudomonadota</taxon>
        <taxon>Alphaproteobacteria</taxon>
        <taxon>Parvularculales</taxon>
        <taxon>Parvularculaceae</taxon>
        <taxon>Parvularcula</taxon>
    </lineage>
</organism>
<dbReference type="PROSITE" id="PS50943">
    <property type="entry name" value="HTH_CROC1"/>
    <property type="match status" value="1"/>
</dbReference>
<name>A0A840I698_9PROT</name>
<gene>
    <name evidence="2" type="ORF">GGQ59_002961</name>
</gene>
<dbReference type="InterPro" id="IPR010982">
    <property type="entry name" value="Lambda_DNA-bd_dom_sf"/>
</dbReference>
<reference evidence="2 3" key="1">
    <citation type="submission" date="2020-08" db="EMBL/GenBank/DDBJ databases">
        <title>Genomic Encyclopedia of Type Strains, Phase IV (KMG-IV): sequencing the most valuable type-strain genomes for metagenomic binning, comparative biology and taxonomic classification.</title>
        <authorList>
            <person name="Goeker M."/>
        </authorList>
    </citation>
    <scope>NUCLEOTIDE SEQUENCE [LARGE SCALE GENOMIC DNA]</scope>
    <source>
        <strain evidence="2 3">DSM 102850</strain>
    </source>
</reference>
<proteinExistence type="predicted"/>
<sequence length="127" mass="14121">MTTSDRAAALFRRLEQNPAARAALEEGRMAQRVAGLVRDMREAADLSQSQLSEKLGWSEERVVEIENPTEPTNLTYAAMNEIAKVCGFRMPTTVKELPHWSPRGRPPGMLAGLKSTLKSVLRRLCAK</sequence>
<accession>A0A840I698</accession>
<dbReference type="Pfam" id="PF13560">
    <property type="entry name" value="HTH_31"/>
    <property type="match status" value="1"/>
</dbReference>
<dbReference type="Proteomes" id="UP000563524">
    <property type="component" value="Unassembled WGS sequence"/>
</dbReference>
<dbReference type="EMBL" id="JACHOB010000012">
    <property type="protein sequence ID" value="MBB4660409.1"/>
    <property type="molecule type" value="Genomic_DNA"/>
</dbReference>
<dbReference type="GO" id="GO:0003677">
    <property type="term" value="F:DNA binding"/>
    <property type="evidence" value="ECO:0007669"/>
    <property type="project" value="InterPro"/>
</dbReference>
<dbReference type="InterPro" id="IPR001387">
    <property type="entry name" value="Cro/C1-type_HTH"/>
</dbReference>
<dbReference type="RefSeq" id="WP_183819926.1">
    <property type="nucleotide sequence ID" value="NZ_JACHOB010000012.1"/>
</dbReference>
<evidence type="ECO:0000259" key="1">
    <source>
        <dbReference type="PROSITE" id="PS50943"/>
    </source>
</evidence>
<protein>
    <submittedName>
        <fullName evidence="2">Ribosome-binding protein aMBF1 (Putative translation factor)</fullName>
    </submittedName>
</protein>
<dbReference type="Gene3D" id="1.10.260.40">
    <property type="entry name" value="lambda repressor-like DNA-binding domains"/>
    <property type="match status" value="1"/>
</dbReference>
<dbReference type="CDD" id="cd00093">
    <property type="entry name" value="HTH_XRE"/>
    <property type="match status" value="1"/>
</dbReference>
<evidence type="ECO:0000313" key="2">
    <source>
        <dbReference type="EMBL" id="MBB4660409.1"/>
    </source>
</evidence>
<feature type="domain" description="HTH cro/C1-type" evidence="1">
    <location>
        <begin position="37"/>
        <end position="97"/>
    </location>
</feature>
<comment type="caution">
    <text evidence="2">The sequence shown here is derived from an EMBL/GenBank/DDBJ whole genome shotgun (WGS) entry which is preliminary data.</text>
</comment>
<evidence type="ECO:0000313" key="3">
    <source>
        <dbReference type="Proteomes" id="UP000563524"/>
    </source>
</evidence>
<keyword evidence="3" id="KW-1185">Reference proteome</keyword>
<dbReference type="SUPFAM" id="SSF47413">
    <property type="entry name" value="lambda repressor-like DNA-binding domains"/>
    <property type="match status" value="1"/>
</dbReference>
<dbReference type="AlphaFoldDB" id="A0A840I698"/>